<name>A0AAD7BDJ7_9AGAR</name>
<dbReference type="EMBL" id="JARKIF010000020">
    <property type="protein sequence ID" value="KAJ7617754.1"/>
    <property type="molecule type" value="Genomic_DNA"/>
</dbReference>
<sequence>MDGYIFVFFVFFPDLTPVRRYGQARSRLSICLTSHEHTTTISRAKTTHKASDEELPWHEYPSPMRSSPSSPSTCAANPRRIPGHRPPSRCFCQRPGYHLRLWSSWICFVQPLQMTWCSSKLSTQTSFCRYSYRSSALWQLFFFTRGGGRNALDWTVTVALDETRPPGLVRVRAVLLVVVARVVGRQSSSALCVVLESTVGDARGVCSRIESSTSAAC</sequence>
<accession>A0AAD7BDJ7</accession>
<reference evidence="2" key="1">
    <citation type="submission" date="2023-03" db="EMBL/GenBank/DDBJ databases">
        <title>Massive genome expansion in bonnet fungi (Mycena s.s.) driven by repeated elements and novel gene families across ecological guilds.</title>
        <authorList>
            <consortium name="Lawrence Berkeley National Laboratory"/>
            <person name="Harder C.B."/>
            <person name="Miyauchi S."/>
            <person name="Viragh M."/>
            <person name="Kuo A."/>
            <person name="Thoen E."/>
            <person name="Andreopoulos B."/>
            <person name="Lu D."/>
            <person name="Skrede I."/>
            <person name="Drula E."/>
            <person name="Henrissat B."/>
            <person name="Morin E."/>
            <person name="Kohler A."/>
            <person name="Barry K."/>
            <person name="LaButti K."/>
            <person name="Morin E."/>
            <person name="Salamov A."/>
            <person name="Lipzen A."/>
            <person name="Mereny Z."/>
            <person name="Hegedus B."/>
            <person name="Baldrian P."/>
            <person name="Stursova M."/>
            <person name="Weitz H."/>
            <person name="Taylor A."/>
            <person name="Grigoriev I.V."/>
            <person name="Nagy L.G."/>
            <person name="Martin F."/>
            <person name="Kauserud H."/>
        </authorList>
    </citation>
    <scope>NUCLEOTIDE SEQUENCE</scope>
    <source>
        <strain evidence="2">9284</strain>
    </source>
</reference>
<feature type="region of interest" description="Disordered" evidence="1">
    <location>
        <begin position="60"/>
        <end position="79"/>
    </location>
</feature>
<evidence type="ECO:0000313" key="2">
    <source>
        <dbReference type="EMBL" id="KAJ7617754.1"/>
    </source>
</evidence>
<evidence type="ECO:0000256" key="1">
    <source>
        <dbReference type="SAM" id="MobiDB-lite"/>
    </source>
</evidence>
<evidence type="ECO:0000313" key="3">
    <source>
        <dbReference type="Proteomes" id="UP001221142"/>
    </source>
</evidence>
<dbReference type="AlphaFoldDB" id="A0AAD7BDJ7"/>
<proteinExistence type="predicted"/>
<gene>
    <name evidence="2" type="ORF">FB45DRAFT_214283</name>
</gene>
<comment type="caution">
    <text evidence="2">The sequence shown here is derived from an EMBL/GenBank/DDBJ whole genome shotgun (WGS) entry which is preliminary data.</text>
</comment>
<feature type="compositionally biased region" description="Low complexity" evidence="1">
    <location>
        <begin position="61"/>
        <end position="72"/>
    </location>
</feature>
<organism evidence="2 3">
    <name type="scientific">Roridomyces roridus</name>
    <dbReference type="NCBI Taxonomy" id="1738132"/>
    <lineage>
        <taxon>Eukaryota</taxon>
        <taxon>Fungi</taxon>
        <taxon>Dikarya</taxon>
        <taxon>Basidiomycota</taxon>
        <taxon>Agaricomycotina</taxon>
        <taxon>Agaricomycetes</taxon>
        <taxon>Agaricomycetidae</taxon>
        <taxon>Agaricales</taxon>
        <taxon>Marasmiineae</taxon>
        <taxon>Mycenaceae</taxon>
        <taxon>Roridomyces</taxon>
    </lineage>
</organism>
<protein>
    <submittedName>
        <fullName evidence="2">Uncharacterized protein</fullName>
    </submittedName>
</protein>
<keyword evidence="3" id="KW-1185">Reference proteome</keyword>
<dbReference type="Proteomes" id="UP001221142">
    <property type="component" value="Unassembled WGS sequence"/>
</dbReference>